<evidence type="ECO:0000256" key="1">
    <source>
        <dbReference type="SAM" id="SignalP"/>
    </source>
</evidence>
<dbReference type="PATRIC" id="fig|1302272.5.peg.2527"/>
<sequence length="257" mass="28451">MKKSHLFILIAVTLGIGLASFASFSTTASAAYKTVKSKTYSPAKPYHQAVIGGSALMWNARHTAYSHNMQNYPTTTWYVTKSVKMVHGKSSTIFWRVRNQQNTVTGYVARGYFTKGINPNSVATGNDHWQSEISPMSQKVLDLFTGTIKDPALQAMANYSGNYSNPDQSVPGYARIMKATYGAIYSHTQISYVPNSKSPLTDFRHGKIALEDYINSTITDNGGNYNTQTHKGQKIGAYFYPKNSLYYGNGIIIFSVN</sequence>
<reference evidence="2 3" key="1">
    <citation type="journal article" date="2015" name="Genome Announc.">
        <title>Expanding the biotechnology potential of lactobacilli through comparative genomics of 213 strains and associated genera.</title>
        <authorList>
            <person name="Sun Z."/>
            <person name="Harris H.M."/>
            <person name="McCann A."/>
            <person name="Guo C."/>
            <person name="Argimon S."/>
            <person name="Zhang W."/>
            <person name="Yang X."/>
            <person name="Jeffery I.B."/>
            <person name="Cooney J.C."/>
            <person name="Kagawa T.F."/>
            <person name="Liu W."/>
            <person name="Song Y."/>
            <person name="Salvetti E."/>
            <person name="Wrobel A."/>
            <person name="Rasinkangas P."/>
            <person name="Parkhill J."/>
            <person name="Rea M.C."/>
            <person name="O'Sullivan O."/>
            <person name="Ritari J."/>
            <person name="Douillard F.P."/>
            <person name="Paul Ross R."/>
            <person name="Yang R."/>
            <person name="Briner A.E."/>
            <person name="Felis G.E."/>
            <person name="de Vos W.M."/>
            <person name="Barrangou R."/>
            <person name="Klaenhammer T.R."/>
            <person name="Caufield P.W."/>
            <person name="Cui Y."/>
            <person name="Zhang H."/>
            <person name="O'Toole P.W."/>
        </authorList>
    </citation>
    <scope>NUCLEOTIDE SEQUENCE [LARGE SCALE GENOMIC DNA]</scope>
    <source>
        <strain evidence="2 3">JCM 15530</strain>
    </source>
</reference>
<dbReference type="RefSeq" id="WP_056942873.1">
    <property type="nucleotide sequence ID" value="NZ_AZCX01000009.1"/>
</dbReference>
<gene>
    <name evidence="2" type="ORF">FC96_GL002478</name>
</gene>
<evidence type="ECO:0000313" key="2">
    <source>
        <dbReference type="EMBL" id="KRK47359.1"/>
    </source>
</evidence>
<evidence type="ECO:0000313" key="3">
    <source>
        <dbReference type="Proteomes" id="UP000050911"/>
    </source>
</evidence>
<dbReference type="AlphaFoldDB" id="A0A0R1HLT8"/>
<organism evidence="2 3">
    <name type="scientific">Secundilactobacillus kimchicus JCM 15530</name>
    <dbReference type="NCBI Taxonomy" id="1302272"/>
    <lineage>
        <taxon>Bacteria</taxon>
        <taxon>Bacillati</taxon>
        <taxon>Bacillota</taxon>
        <taxon>Bacilli</taxon>
        <taxon>Lactobacillales</taxon>
        <taxon>Lactobacillaceae</taxon>
        <taxon>Secundilactobacillus</taxon>
    </lineage>
</organism>
<dbReference type="Proteomes" id="UP000050911">
    <property type="component" value="Unassembled WGS sequence"/>
</dbReference>
<name>A0A0R1HLT8_9LACO</name>
<protein>
    <recommendedName>
        <fullName evidence="4">D-alanyl-D-alanine carboxypeptidase</fullName>
    </recommendedName>
</protein>
<accession>A0A0R1HLT8</accession>
<dbReference type="STRING" id="1302272.FC96_GL002478"/>
<proteinExistence type="predicted"/>
<feature type="chain" id="PRO_5006405197" description="D-alanyl-D-alanine carboxypeptidase" evidence="1">
    <location>
        <begin position="31"/>
        <end position="257"/>
    </location>
</feature>
<evidence type="ECO:0008006" key="4">
    <source>
        <dbReference type="Google" id="ProtNLM"/>
    </source>
</evidence>
<comment type="caution">
    <text evidence="2">The sequence shown here is derived from an EMBL/GenBank/DDBJ whole genome shotgun (WGS) entry which is preliminary data.</text>
</comment>
<dbReference type="EMBL" id="AZCX01000009">
    <property type="protein sequence ID" value="KRK47359.1"/>
    <property type="molecule type" value="Genomic_DNA"/>
</dbReference>
<feature type="signal peptide" evidence="1">
    <location>
        <begin position="1"/>
        <end position="30"/>
    </location>
</feature>
<dbReference type="OrthoDB" id="2329980at2"/>
<keyword evidence="1" id="KW-0732">Signal</keyword>
<keyword evidence="3" id="KW-1185">Reference proteome</keyword>